<evidence type="ECO:0000256" key="1">
    <source>
        <dbReference type="ARBA" id="ARBA00006484"/>
    </source>
</evidence>
<dbReference type="RefSeq" id="WP_038607977.1">
    <property type="nucleotide sequence ID" value="NZ_CP009048.1"/>
</dbReference>
<evidence type="ECO:0000313" key="4">
    <source>
        <dbReference type="EMBL" id="AIL60451.1"/>
    </source>
</evidence>
<keyword evidence="2" id="KW-0560">Oxidoreductase</keyword>
<dbReference type="KEGG" id="palk:PSAKL28_12250"/>
<name>A0A077FAP8_9PSED</name>
<dbReference type="GO" id="GO:0016616">
    <property type="term" value="F:oxidoreductase activity, acting on the CH-OH group of donors, NAD or NADP as acceptor"/>
    <property type="evidence" value="ECO:0007669"/>
    <property type="project" value="UniProtKB-ARBA"/>
</dbReference>
<dbReference type="PROSITE" id="PS00061">
    <property type="entry name" value="ADH_SHORT"/>
    <property type="match status" value="1"/>
</dbReference>
<dbReference type="HOGENOM" id="CLU_010194_2_10_6"/>
<dbReference type="PANTHER" id="PTHR43115:SF4">
    <property type="entry name" value="DEHYDROGENASE_REDUCTASE SDR FAMILY MEMBER 11"/>
    <property type="match status" value="1"/>
</dbReference>
<proteinExistence type="inferred from homology"/>
<sequence>MHKPLIIITGASSGIGEATARLLSNAGHPLLLLARRLERMQALALPNCLCRAVDVSDRGAFVAAVQEAESLYGPADALVNNAGVMLLGQMHEQDPDQWEQMLDVNVKGLLNGIHALVGGMIERRQGTIINVSSVAGRKTFPNHVAYVGTKFAVHGISENLREEVAAHNVRVVTIAPGAVETELLGHTTDAGIKDGYQAWKAEMGGQVLSAEDVAGAIAYAYQQPQHVCIREIVLAATRQQP</sequence>
<comment type="similarity">
    <text evidence="1 3">Belongs to the short-chain dehydrogenases/reductases (SDR) family.</text>
</comment>
<dbReference type="Gene3D" id="3.40.50.720">
    <property type="entry name" value="NAD(P)-binding Rossmann-like Domain"/>
    <property type="match status" value="1"/>
</dbReference>
<reference evidence="4 5" key="1">
    <citation type="submission" date="2014-07" db="EMBL/GenBank/DDBJ databases">
        <authorList>
            <person name="Lee K."/>
            <person name="Lim J.Y."/>
            <person name="Hwang I."/>
        </authorList>
    </citation>
    <scope>NUCLEOTIDE SEQUENCE [LARGE SCALE GENOMIC DNA]</scope>
    <source>
        <strain evidence="4 5">KL28</strain>
    </source>
</reference>
<dbReference type="SUPFAM" id="SSF51735">
    <property type="entry name" value="NAD(P)-binding Rossmann-fold domains"/>
    <property type="match status" value="1"/>
</dbReference>
<dbReference type="eggNOG" id="COG4221">
    <property type="taxonomic scope" value="Bacteria"/>
</dbReference>
<dbReference type="AlphaFoldDB" id="A0A077FAP8"/>
<dbReference type="InterPro" id="IPR002347">
    <property type="entry name" value="SDR_fam"/>
</dbReference>
<dbReference type="Proteomes" id="UP000028931">
    <property type="component" value="Chromosome"/>
</dbReference>
<evidence type="ECO:0000313" key="5">
    <source>
        <dbReference type="Proteomes" id="UP000028931"/>
    </source>
</evidence>
<organism evidence="4 5">
    <name type="scientific">Pseudomonas alkylphenolica</name>
    <dbReference type="NCBI Taxonomy" id="237609"/>
    <lineage>
        <taxon>Bacteria</taxon>
        <taxon>Pseudomonadati</taxon>
        <taxon>Pseudomonadota</taxon>
        <taxon>Gammaproteobacteria</taxon>
        <taxon>Pseudomonadales</taxon>
        <taxon>Pseudomonadaceae</taxon>
        <taxon>Pseudomonas</taxon>
    </lineage>
</organism>
<dbReference type="PRINTS" id="PR00080">
    <property type="entry name" value="SDRFAMILY"/>
</dbReference>
<dbReference type="Pfam" id="PF00106">
    <property type="entry name" value="adh_short"/>
    <property type="match status" value="1"/>
</dbReference>
<accession>A0A077FAP8</accession>
<gene>
    <name evidence="4" type="ORF">PSAKL28_12250</name>
</gene>
<dbReference type="InterPro" id="IPR020904">
    <property type="entry name" value="Sc_DH/Rdtase_CS"/>
</dbReference>
<dbReference type="EMBL" id="CP009048">
    <property type="protein sequence ID" value="AIL60451.1"/>
    <property type="molecule type" value="Genomic_DNA"/>
</dbReference>
<dbReference type="PANTHER" id="PTHR43115">
    <property type="entry name" value="DEHYDROGENASE/REDUCTASE SDR FAMILY MEMBER 11"/>
    <property type="match status" value="1"/>
</dbReference>
<dbReference type="InterPro" id="IPR036291">
    <property type="entry name" value="NAD(P)-bd_dom_sf"/>
</dbReference>
<protein>
    <submittedName>
        <fullName evidence="4">Short-chain dehydrogenase/reductase SDR</fullName>
    </submittedName>
</protein>
<evidence type="ECO:0000256" key="2">
    <source>
        <dbReference type="ARBA" id="ARBA00023002"/>
    </source>
</evidence>
<dbReference type="PRINTS" id="PR00081">
    <property type="entry name" value="GDHRDH"/>
</dbReference>
<dbReference type="OrthoDB" id="9810734at2"/>
<evidence type="ECO:0000256" key="3">
    <source>
        <dbReference type="RuleBase" id="RU000363"/>
    </source>
</evidence>
<dbReference type="FunFam" id="3.40.50.720:FF:000047">
    <property type="entry name" value="NADP-dependent L-serine/L-allo-threonine dehydrogenase"/>
    <property type="match status" value="1"/>
</dbReference>